<gene>
    <name evidence="2" type="ORF">Tco_0629224</name>
</gene>
<reference evidence="2" key="2">
    <citation type="submission" date="2022-01" db="EMBL/GenBank/DDBJ databases">
        <authorList>
            <person name="Yamashiro T."/>
            <person name="Shiraishi A."/>
            <person name="Satake H."/>
            <person name="Nakayama K."/>
        </authorList>
    </citation>
    <scope>NUCLEOTIDE SEQUENCE</scope>
</reference>
<evidence type="ECO:0000313" key="3">
    <source>
        <dbReference type="Proteomes" id="UP001151760"/>
    </source>
</evidence>
<dbReference type="EMBL" id="BQNB010008897">
    <property type="protein sequence ID" value="GJS55862.1"/>
    <property type="molecule type" value="Genomic_DNA"/>
</dbReference>
<feature type="compositionally biased region" description="Polar residues" evidence="1">
    <location>
        <begin position="32"/>
        <end position="43"/>
    </location>
</feature>
<feature type="compositionally biased region" description="Polar residues" evidence="1">
    <location>
        <begin position="130"/>
        <end position="139"/>
    </location>
</feature>
<dbReference type="Proteomes" id="UP001151760">
    <property type="component" value="Unassembled WGS sequence"/>
</dbReference>
<protein>
    <submittedName>
        <fullName evidence="2">Uncharacterized protein</fullName>
    </submittedName>
</protein>
<feature type="region of interest" description="Disordered" evidence="1">
    <location>
        <begin position="32"/>
        <end position="51"/>
    </location>
</feature>
<feature type="compositionally biased region" description="Gly residues" evidence="1">
    <location>
        <begin position="72"/>
        <end position="98"/>
    </location>
</feature>
<organism evidence="2 3">
    <name type="scientific">Tanacetum coccineum</name>
    <dbReference type="NCBI Taxonomy" id="301880"/>
    <lineage>
        <taxon>Eukaryota</taxon>
        <taxon>Viridiplantae</taxon>
        <taxon>Streptophyta</taxon>
        <taxon>Embryophyta</taxon>
        <taxon>Tracheophyta</taxon>
        <taxon>Spermatophyta</taxon>
        <taxon>Magnoliopsida</taxon>
        <taxon>eudicotyledons</taxon>
        <taxon>Gunneridae</taxon>
        <taxon>Pentapetalae</taxon>
        <taxon>asterids</taxon>
        <taxon>campanulids</taxon>
        <taxon>Asterales</taxon>
        <taxon>Asteraceae</taxon>
        <taxon>Asteroideae</taxon>
        <taxon>Anthemideae</taxon>
        <taxon>Anthemidinae</taxon>
        <taxon>Tanacetum</taxon>
    </lineage>
</organism>
<feature type="region of interest" description="Disordered" evidence="1">
    <location>
        <begin position="72"/>
        <end position="149"/>
    </location>
</feature>
<comment type="caution">
    <text evidence="2">The sequence shown here is derived from an EMBL/GenBank/DDBJ whole genome shotgun (WGS) entry which is preliminary data.</text>
</comment>
<evidence type="ECO:0000313" key="2">
    <source>
        <dbReference type="EMBL" id="GJS55862.1"/>
    </source>
</evidence>
<evidence type="ECO:0000256" key="1">
    <source>
        <dbReference type="SAM" id="MobiDB-lite"/>
    </source>
</evidence>
<name>A0ABQ4WSG8_9ASTR</name>
<reference evidence="2" key="1">
    <citation type="journal article" date="2022" name="Int. J. Mol. Sci.">
        <title>Draft Genome of Tanacetum Coccineum: Genomic Comparison of Closely Related Tanacetum-Family Plants.</title>
        <authorList>
            <person name="Yamashiro T."/>
            <person name="Shiraishi A."/>
            <person name="Nakayama K."/>
            <person name="Satake H."/>
        </authorList>
    </citation>
    <scope>NUCLEOTIDE SEQUENCE</scope>
</reference>
<feature type="compositionally biased region" description="Basic and acidic residues" evidence="1">
    <location>
        <begin position="102"/>
        <end position="124"/>
    </location>
</feature>
<proteinExistence type="predicted"/>
<accession>A0ABQ4WSG8</accession>
<keyword evidence="3" id="KW-1185">Reference proteome</keyword>
<sequence>MLASLCYNHASEASALLRSQSSHQTHAALLESLSSGRGSPQSDYQDEPASSRAKVCLTGVAVARVSRMATFGGGGSGSIAGSDGADGGDGIDGGGSGEGDLDLLRDVDGKSDGDGEDGDGKSDGDDSECEVTQQSQSNPRLVRHSPKGRSLSKVVVSSSYLDMMINGTSTPVRSVVAGKGVVIVL</sequence>